<evidence type="ECO:0000313" key="2">
    <source>
        <dbReference type="Proteomes" id="UP000499080"/>
    </source>
</evidence>
<sequence length="105" mass="11903">MEYALQIERVSLYKVQFEQKIKNILRNFTPTTASFAVSPVSLGRSQNATHERSESFSHTAFPLDEMKTLFRKTGASLIIVISIQDGHNSKNAFFKESQFSASITR</sequence>
<dbReference type="EMBL" id="BGPR01043966">
    <property type="protein sequence ID" value="GBO20636.1"/>
    <property type="molecule type" value="Genomic_DNA"/>
</dbReference>
<accession>A0A4Y2V984</accession>
<reference evidence="1 2" key="1">
    <citation type="journal article" date="2019" name="Sci. Rep.">
        <title>Orb-weaving spider Araneus ventricosus genome elucidates the spidroin gene catalogue.</title>
        <authorList>
            <person name="Kono N."/>
            <person name="Nakamura H."/>
            <person name="Ohtoshi R."/>
            <person name="Moran D.A.P."/>
            <person name="Shinohara A."/>
            <person name="Yoshida Y."/>
            <person name="Fujiwara M."/>
            <person name="Mori M."/>
            <person name="Tomita M."/>
            <person name="Arakawa K."/>
        </authorList>
    </citation>
    <scope>NUCLEOTIDE SEQUENCE [LARGE SCALE GENOMIC DNA]</scope>
</reference>
<protein>
    <submittedName>
        <fullName evidence="1">Uncharacterized protein</fullName>
    </submittedName>
</protein>
<evidence type="ECO:0000313" key="1">
    <source>
        <dbReference type="EMBL" id="GBO20636.1"/>
    </source>
</evidence>
<dbReference type="AlphaFoldDB" id="A0A4Y2V984"/>
<dbReference type="Proteomes" id="UP000499080">
    <property type="component" value="Unassembled WGS sequence"/>
</dbReference>
<keyword evidence="2" id="KW-1185">Reference proteome</keyword>
<gene>
    <name evidence="1" type="ORF">AVEN_130242_1</name>
</gene>
<comment type="caution">
    <text evidence="1">The sequence shown here is derived from an EMBL/GenBank/DDBJ whole genome shotgun (WGS) entry which is preliminary data.</text>
</comment>
<proteinExistence type="predicted"/>
<organism evidence="1 2">
    <name type="scientific">Araneus ventricosus</name>
    <name type="common">Orbweaver spider</name>
    <name type="synonym">Epeira ventricosa</name>
    <dbReference type="NCBI Taxonomy" id="182803"/>
    <lineage>
        <taxon>Eukaryota</taxon>
        <taxon>Metazoa</taxon>
        <taxon>Ecdysozoa</taxon>
        <taxon>Arthropoda</taxon>
        <taxon>Chelicerata</taxon>
        <taxon>Arachnida</taxon>
        <taxon>Araneae</taxon>
        <taxon>Araneomorphae</taxon>
        <taxon>Entelegynae</taxon>
        <taxon>Araneoidea</taxon>
        <taxon>Araneidae</taxon>
        <taxon>Araneus</taxon>
    </lineage>
</organism>
<name>A0A4Y2V984_ARAVE</name>